<dbReference type="InterPro" id="IPR005025">
    <property type="entry name" value="FMN_Rdtase-like_dom"/>
</dbReference>
<evidence type="ECO:0000256" key="1">
    <source>
        <dbReference type="ARBA" id="ARBA00022630"/>
    </source>
</evidence>
<dbReference type="OrthoDB" id="1643408at2"/>
<dbReference type="RefSeq" id="WP_123932719.1">
    <property type="nucleotide sequence ID" value="NZ_CP033897.1"/>
</dbReference>
<evidence type="ECO:0000313" key="6">
    <source>
        <dbReference type="Proteomes" id="UP000271587"/>
    </source>
</evidence>
<dbReference type="InterPro" id="IPR051814">
    <property type="entry name" value="NAD(P)H-dep_FMN_reductase"/>
</dbReference>
<evidence type="ECO:0000313" key="5">
    <source>
        <dbReference type="EMBL" id="AZA10411.1"/>
    </source>
</evidence>
<sequence>MSTITILSAGLSQPSSTLRLAEAIAAEVTGAQVTTVEIRELLPALAQAMAGEGITPPLEQAIAKLVDAHALIIATPVMKASYSGMLKLFFDVLDPSLLQAKPVVLAATGGSGRHALMLDHAMRPLLNFMRATVVPTGVFATGEDLASLGTGGELDTRIGRAAEELGALMPICSARASAEVVSADA</sequence>
<protein>
    <submittedName>
        <fullName evidence="5">FMN reductase (NADPH)</fullName>
        <ecNumber evidence="5">1.5.1.38</ecNumber>
    </submittedName>
</protein>
<dbReference type="NCBIfam" id="TIGR04037">
    <property type="entry name" value="LLM_duo_CE1759"/>
    <property type="match status" value="1"/>
</dbReference>
<proteinExistence type="predicted"/>
<dbReference type="Gene3D" id="3.40.50.360">
    <property type="match status" value="1"/>
</dbReference>
<evidence type="ECO:0000259" key="4">
    <source>
        <dbReference type="Pfam" id="PF03358"/>
    </source>
</evidence>
<feature type="domain" description="NADPH-dependent FMN reductase-like" evidence="4">
    <location>
        <begin position="4"/>
        <end position="143"/>
    </location>
</feature>
<dbReference type="InterPro" id="IPR023932">
    <property type="entry name" value="CE1759_FMN_reduct"/>
</dbReference>
<evidence type="ECO:0000256" key="2">
    <source>
        <dbReference type="ARBA" id="ARBA00022643"/>
    </source>
</evidence>
<dbReference type="EC" id="1.5.1.38" evidence="5"/>
<accession>A0A3G6IXB1</accession>
<dbReference type="GO" id="GO:0052873">
    <property type="term" value="F:FMN reductase (NADPH) activity"/>
    <property type="evidence" value="ECO:0007669"/>
    <property type="project" value="UniProtKB-EC"/>
</dbReference>
<dbReference type="Pfam" id="PF03358">
    <property type="entry name" value="FMN_red"/>
    <property type="match status" value="1"/>
</dbReference>
<name>A0A3G6IXB1_9CORY</name>
<dbReference type="Proteomes" id="UP000271587">
    <property type="component" value="Chromosome"/>
</dbReference>
<keyword evidence="6" id="KW-1185">Reference proteome</keyword>
<gene>
    <name evidence="5" type="primary">ssuE</name>
    <name evidence="5" type="ORF">CGERO_00365</name>
</gene>
<keyword evidence="3 5" id="KW-0560">Oxidoreductase</keyword>
<keyword evidence="2" id="KW-0288">FMN</keyword>
<organism evidence="5 6">
    <name type="scientific">Corynebacterium gerontici</name>
    <dbReference type="NCBI Taxonomy" id="2079234"/>
    <lineage>
        <taxon>Bacteria</taxon>
        <taxon>Bacillati</taxon>
        <taxon>Actinomycetota</taxon>
        <taxon>Actinomycetes</taxon>
        <taxon>Mycobacteriales</taxon>
        <taxon>Corynebacteriaceae</taxon>
        <taxon>Corynebacterium</taxon>
    </lineage>
</organism>
<dbReference type="EMBL" id="CP033897">
    <property type="protein sequence ID" value="AZA10411.1"/>
    <property type="molecule type" value="Genomic_DNA"/>
</dbReference>
<evidence type="ECO:0000256" key="3">
    <source>
        <dbReference type="ARBA" id="ARBA00023002"/>
    </source>
</evidence>
<reference evidence="5 6" key="1">
    <citation type="submission" date="2018-11" db="EMBL/GenBank/DDBJ databases">
        <authorList>
            <person name="Kleinhagauer T."/>
            <person name="Glaeser S.P."/>
            <person name="Spergser J."/>
            <person name="Ruckert C."/>
            <person name="Kaempfer P."/>
            <person name="Busse H.-J."/>
        </authorList>
    </citation>
    <scope>NUCLEOTIDE SEQUENCE [LARGE SCALE GENOMIC DNA]</scope>
    <source>
        <strain evidence="5 6">W8</strain>
    </source>
</reference>
<dbReference type="AlphaFoldDB" id="A0A3G6IXB1"/>
<dbReference type="SUPFAM" id="SSF52218">
    <property type="entry name" value="Flavoproteins"/>
    <property type="match status" value="1"/>
</dbReference>
<dbReference type="PANTHER" id="PTHR43408:SF2">
    <property type="entry name" value="FMN REDUCTASE (NADPH)"/>
    <property type="match status" value="1"/>
</dbReference>
<dbReference type="KEGG" id="cgk:CGERO_00365"/>
<dbReference type="PANTHER" id="PTHR43408">
    <property type="entry name" value="FMN REDUCTASE (NADPH)"/>
    <property type="match status" value="1"/>
</dbReference>
<dbReference type="InterPro" id="IPR029039">
    <property type="entry name" value="Flavoprotein-like_sf"/>
</dbReference>
<keyword evidence="1" id="KW-0285">Flavoprotein</keyword>